<proteinExistence type="predicted"/>
<dbReference type="PROSITE" id="PS50994">
    <property type="entry name" value="INTEGRASE"/>
    <property type="match status" value="1"/>
</dbReference>
<evidence type="ECO:0000256" key="1">
    <source>
        <dbReference type="SAM" id="MobiDB-lite"/>
    </source>
</evidence>
<reference evidence="4" key="1">
    <citation type="journal article" date="2019" name="Int. J. Syst. Evol. Microbiol.">
        <title>The Global Catalogue of Microorganisms (GCM) 10K type strain sequencing project: providing services to taxonomists for standard genome sequencing and annotation.</title>
        <authorList>
            <consortium name="The Broad Institute Genomics Platform"/>
            <consortium name="The Broad Institute Genome Sequencing Center for Infectious Disease"/>
            <person name="Wu L."/>
            <person name="Ma J."/>
        </authorList>
    </citation>
    <scope>NUCLEOTIDE SEQUENCE [LARGE SCALE GENOMIC DNA]</scope>
    <source>
        <strain evidence="4">JCM 16013</strain>
    </source>
</reference>
<comment type="caution">
    <text evidence="3">The sequence shown here is derived from an EMBL/GenBank/DDBJ whole genome shotgun (WGS) entry which is preliminary data.</text>
</comment>
<dbReference type="InterPro" id="IPR001584">
    <property type="entry name" value="Integrase_cat-core"/>
</dbReference>
<dbReference type="EMBL" id="BAAAQM010000012">
    <property type="protein sequence ID" value="GAA1966785.1"/>
    <property type="molecule type" value="Genomic_DNA"/>
</dbReference>
<name>A0ABP5CP09_9ACTN</name>
<evidence type="ECO:0000313" key="3">
    <source>
        <dbReference type="EMBL" id="GAA1966785.1"/>
    </source>
</evidence>
<organism evidence="3 4">
    <name type="scientific">Catenulispora subtropica</name>
    <dbReference type="NCBI Taxonomy" id="450798"/>
    <lineage>
        <taxon>Bacteria</taxon>
        <taxon>Bacillati</taxon>
        <taxon>Actinomycetota</taxon>
        <taxon>Actinomycetes</taxon>
        <taxon>Catenulisporales</taxon>
        <taxon>Catenulisporaceae</taxon>
        <taxon>Catenulispora</taxon>
    </lineage>
</organism>
<dbReference type="InterPro" id="IPR012337">
    <property type="entry name" value="RNaseH-like_sf"/>
</dbReference>
<dbReference type="InterPro" id="IPR036397">
    <property type="entry name" value="RNaseH_sf"/>
</dbReference>
<evidence type="ECO:0000313" key="4">
    <source>
        <dbReference type="Proteomes" id="UP001499854"/>
    </source>
</evidence>
<keyword evidence="4" id="KW-1185">Reference proteome</keyword>
<dbReference type="Gene3D" id="3.30.420.10">
    <property type="entry name" value="Ribonuclease H-like superfamily/Ribonuclease H"/>
    <property type="match status" value="1"/>
</dbReference>
<feature type="region of interest" description="Disordered" evidence="1">
    <location>
        <begin position="243"/>
        <end position="267"/>
    </location>
</feature>
<feature type="compositionally biased region" description="Basic and acidic residues" evidence="1">
    <location>
        <begin position="107"/>
        <end position="127"/>
    </location>
</feature>
<gene>
    <name evidence="3" type="ORF">GCM10009838_25790</name>
</gene>
<feature type="domain" description="Integrase catalytic" evidence="2">
    <location>
        <begin position="264"/>
        <end position="495"/>
    </location>
</feature>
<evidence type="ECO:0000259" key="2">
    <source>
        <dbReference type="PROSITE" id="PS50994"/>
    </source>
</evidence>
<dbReference type="Proteomes" id="UP001499854">
    <property type="component" value="Unassembled WGS sequence"/>
</dbReference>
<feature type="region of interest" description="Disordered" evidence="1">
    <location>
        <begin position="626"/>
        <end position="665"/>
    </location>
</feature>
<protein>
    <submittedName>
        <fullName evidence="3">DDE-type integrase/transposase/recombinase</fullName>
    </submittedName>
</protein>
<dbReference type="SUPFAM" id="SSF53098">
    <property type="entry name" value="Ribonuclease H-like"/>
    <property type="match status" value="1"/>
</dbReference>
<feature type="region of interest" description="Disordered" evidence="1">
    <location>
        <begin position="100"/>
        <end position="127"/>
    </location>
</feature>
<feature type="compositionally biased region" description="Basic and acidic residues" evidence="1">
    <location>
        <begin position="636"/>
        <end position="656"/>
    </location>
</feature>
<accession>A0ABP5CP09</accession>
<sequence length="699" mass="77982">MTSEGRQLARGDWVWFDDDRHQVVGNAGTEIYLRSSTGQWTGIYTAQLLASPGFRFLSGSEAAQAASKPSGIGDMRAVFTALEAPQQQAAEQRAGHLREALTGFRSGDPDRPADGEPMERFDPRRNPRLAERLQAKADDLGISVATMWRDLQRYRADGVAGLMDGRGVTARDPLRHADPRILDAIFVQHTVGEAEDSTGTLSRFCRRVQTRLDAEYGPGAVKLPSRKTVARYLEILLPGRHTLGRAPSRRSEASRPQRTYNPNPAVRPGQVVMIDATPLDVIAYDPRGDVTHKVNLVAAIDVATRTLLAWRMTVGDTKAVDTVLLLNDAVTPEPLRPGWETRLRFTMLRLPIGRLLDVDERLEHAAARPVIWPEEILVDHAKVNLSDALRETCGLMGINLGLARLGNPTDKANIERAFETIRFDFSEHVAGYKGPDTAGRGRGVEHAARWSLEDLEEFFAEYAVGIYQRRTHSGLVMPGYPELELSPNEAYGLAVARYGYIACPPQSHHYCAQLPVQYRVIRPEGVQLDYLIYDDPVLGKYRRALSPTPGRGRQWPIRHHPNDPTRVFIHLEGVWQVLVWTHLPDTSIPFTWKMVEQARGLLLSAGVREPTQQQIAEELLALQQRMDAPEASNARSRRELVRARQDARTIRRDQERAGIPATDAPGLRLVPPIAESSAFALAELDDLEVWDPAAAREPR</sequence>